<dbReference type="RefSeq" id="WP_237826818.1">
    <property type="nucleotide sequence ID" value="NZ_JAKLTQ010000028.1"/>
</dbReference>
<keyword evidence="1 5" id="KW-0963">Cytoplasm</keyword>
<dbReference type="InterPro" id="IPR012337">
    <property type="entry name" value="RNaseH-like_sf"/>
</dbReference>
<organism evidence="8 9">
    <name type="scientific">Arthrobacter hankyongi</name>
    <dbReference type="NCBI Taxonomy" id="2904801"/>
    <lineage>
        <taxon>Bacteria</taxon>
        <taxon>Bacillati</taxon>
        <taxon>Actinomycetota</taxon>
        <taxon>Actinomycetes</taxon>
        <taxon>Micrococcales</taxon>
        <taxon>Micrococcaceae</taxon>
        <taxon>Arthrobacter</taxon>
    </lineage>
</organism>
<proteinExistence type="inferred from homology"/>
<dbReference type="CDD" id="cd16964">
    <property type="entry name" value="YqgF"/>
    <property type="match status" value="1"/>
</dbReference>
<dbReference type="HAMAP" id="MF_00651">
    <property type="entry name" value="Nuclease_YqgF"/>
    <property type="match status" value="1"/>
</dbReference>
<comment type="function">
    <text evidence="5">Could be a nuclease involved in processing of the 5'-end of pre-16S rRNA.</text>
</comment>
<dbReference type="GO" id="GO:0016787">
    <property type="term" value="F:hydrolase activity"/>
    <property type="evidence" value="ECO:0007669"/>
    <property type="project" value="UniProtKB-KW"/>
</dbReference>
<evidence type="ECO:0000256" key="2">
    <source>
        <dbReference type="ARBA" id="ARBA00022517"/>
    </source>
</evidence>
<evidence type="ECO:0000256" key="4">
    <source>
        <dbReference type="ARBA" id="ARBA00022801"/>
    </source>
</evidence>
<dbReference type="EC" id="3.1.-.-" evidence="5"/>
<keyword evidence="4 5" id="KW-0378">Hydrolase</keyword>
<keyword evidence="3 5" id="KW-0540">Nuclease</keyword>
<evidence type="ECO:0000313" key="8">
    <source>
        <dbReference type="EMBL" id="MCG2624637.1"/>
    </source>
</evidence>
<evidence type="ECO:0000256" key="6">
    <source>
        <dbReference type="SAM" id="MobiDB-lite"/>
    </source>
</evidence>
<keyword evidence="9" id="KW-1185">Reference proteome</keyword>
<dbReference type="Proteomes" id="UP001165368">
    <property type="component" value="Unassembled WGS sequence"/>
</dbReference>
<feature type="region of interest" description="Disordered" evidence="6">
    <location>
        <begin position="165"/>
        <end position="189"/>
    </location>
</feature>
<comment type="subcellular location">
    <subcellularLocation>
        <location evidence="5">Cytoplasm</location>
    </subcellularLocation>
</comment>
<evidence type="ECO:0000256" key="5">
    <source>
        <dbReference type="HAMAP-Rule" id="MF_00651"/>
    </source>
</evidence>
<dbReference type="SUPFAM" id="SSF53098">
    <property type="entry name" value="Ribonuclease H-like"/>
    <property type="match status" value="1"/>
</dbReference>
<dbReference type="Pfam" id="PF03652">
    <property type="entry name" value="RuvX"/>
    <property type="match status" value="1"/>
</dbReference>
<evidence type="ECO:0000259" key="7">
    <source>
        <dbReference type="SMART" id="SM00732"/>
    </source>
</evidence>
<dbReference type="Gene3D" id="3.30.420.140">
    <property type="entry name" value="YqgF/RNase H-like domain"/>
    <property type="match status" value="1"/>
</dbReference>
<reference evidence="8" key="1">
    <citation type="submission" date="2022-01" db="EMBL/GenBank/DDBJ databases">
        <authorList>
            <person name="Jo J.-H."/>
            <person name="Im W.-T."/>
        </authorList>
    </citation>
    <scope>NUCLEOTIDE SEQUENCE</scope>
    <source>
        <strain evidence="8">I2-34</strain>
    </source>
</reference>
<dbReference type="SMART" id="SM00732">
    <property type="entry name" value="YqgFc"/>
    <property type="match status" value="1"/>
</dbReference>
<dbReference type="InterPro" id="IPR037027">
    <property type="entry name" value="YqgF/RNaseH-like_dom_sf"/>
</dbReference>
<evidence type="ECO:0000256" key="3">
    <source>
        <dbReference type="ARBA" id="ARBA00022722"/>
    </source>
</evidence>
<evidence type="ECO:0000256" key="1">
    <source>
        <dbReference type="ARBA" id="ARBA00022490"/>
    </source>
</evidence>
<dbReference type="PANTHER" id="PTHR33317:SF4">
    <property type="entry name" value="POLYNUCLEOTIDYL TRANSFERASE, RIBONUCLEASE H-LIKE SUPERFAMILY PROTEIN"/>
    <property type="match status" value="1"/>
</dbReference>
<dbReference type="InterPro" id="IPR005227">
    <property type="entry name" value="YqgF"/>
</dbReference>
<dbReference type="PANTHER" id="PTHR33317">
    <property type="entry name" value="POLYNUCLEOTIDYL TRANSFERASE, RIBONUCLEASE H-LIKE SUPERFAMILY PROTEIN"/>
    <property type="match status" value="1"/>
</dbReference>
<feature type="compositionally biased region" description="Basic and acidic residues" evidence="6">
    <location>
        <begin position="178"/>
        <end position="189"/>
    </location>
</feature>
<comment type="caution">
    <text evidence="8">The sequence shown here is derived from an EMBL/GenBank/DDBJ whole genome shotgun (WGS) entry which is preliminary data.</text>
</comment>
<evidence type="ECO:0000313" key="9">
    <source>
        <dbReference type="Proteomes" id="UP001165368"/>
    </source>
</evidence>
<dbReference type="InterPro" id="IPR006641">
    <property type="entry name" value="YqgF/RNaseH-like_dom"/>
</dbReference>
<accession>A0ABS9LDY6</accession>
<protein>
    <recommendedName>
        <fullName evidence="5">Putative pre-16S rRNA nuclease</fullName>
        <ecNumber evidence="5">3.1.-.-</ecNumber>
    </recommendedName>
</protein>
<name>A0ABS9LDY6_9MICC</name>
<keyword evidence="2 5" id="KW-0690">Ribosome biogenesis</keyword>
<gene>
    <name evidence="8" type="primary">ruvX</name>
    <name evidence="8" type="ORF">LVY72_22365</name>
</gene>
<feature type="domain" description="YqgF/RNase H-like" evidence="7">
    <location>
        <begin position="13"/>
        <end position="119"/>
    </location>
</feature>
<sequence>MTTHSVPSGLQPGVRLGVDVGMARVGVAGSDPDCILATPIRTLKRDARRNSDIAVLVREARERSAVQIFVGLPRTLKGGESESTRMARDYAGRLVQALAAADLQVSVNLVDERLTTVAAHRSLHSAGVGSRDHRKVVDQVAAVEILQQAIDMQRSLGRDVGTVVPAGHAAGQTGHGSTQDEHYGAGEAQ</sequence>
<comment type="similarity">
    <text evidence="5">Belongs to the YqgF HJR family.</text>
</comment>
<dbReference type="NCBIfam" id="TIGR00250">
    <property type="entry name" value="RNAse_H_YqgF"/>
    <property type="match status" value="1"/>
</dbReference>
<dbReference type="EMBL" id="JAKLTQ010000028">
    <property type="protein sequence ID" value="MCG2624637.1"/>
    <property type="molecule type" value="Genomic_DNA"/>
</dbReference>